<keyword evidence="2" id="KW-1185">Reference proteome</keyword>
<evidence type="ECO:0000313" key="1">
    <source>
        <dbReference type="EMBL" id="TFK64573.1"/>
    </source>
</evidence>
<proteinExistence type="predicted"/>
<protein>
    <submittedName>
        <fullName evidence="1">Uncharacterized protein</fullName>
    </submittedName>
</protein>
<organism evidence="1 2">
    <name type="scientific">Pluteus cervinus</name>
    <dbReference type="NCBI Taxonomy" id="181527"/>
    <lineage>
        <taxon>Eukaryota</taxon>
        <taxon>Fungi</taxon>
        <taxon>Dikarya</taxon>
        <taxon>Basidiomycota</taxon>
        <taxon>Agaricomycotina</taxon>
        <taxon>Agaricomycetes</taxon>
        <taxon>Agaricomycetidae</taxon>
        <taxon>Agaricales</taxon>
        <taxon>Pluteineae</taxon>
        <taxon>Pluteaceae</taxon>
        <taxon>Pluteus</taxon>
    </lineage>
</organism>
<gene>
    <name evidence="1" type="ORF">BDN72DRAFT_846445</name>
</gene>
<reference evidence="1 2" key="1">
    <citation type="journal article" date="2019" name="Nat. Ecol. Evol.">
        <title>Megaphylogeny resolves global patterns of mushroom evolution.</title>
        <authorList>
            <person name="Varga T."/>
            <person name="Krizsan K."/>
            <person name="Foldi C."/>
            <person name="Dima B."/>
            <person name="Sanchez-Garcia M."/>
            <person name="Sanchez-Ramirez S."/>
            <person name="Szollosi G.J."/>
            <person name="Szarkandi J.G."/>
            <person name="Papp V."/>
            <person name="Albert L."/>
            <person name="Andreopoulos W."/>
            <person name="Angelini C."/>
            <person name="Antonin V."/>
            <person name="Barry K.W."/>
            <person name="Bougher N.L."/>
            <person name="Buchanan P."/>
            <person name="Buyck B."/>
            <person name="Bense V."/>
            <person name="Catcheside P."/>
            <person name="Chovatia M."/>
            <person name="Cooper J."/>
            <person name="Damon W."/>
            <person name="Desjardin D."/>
            <person name="Finy P."/>
            <person name="Geml J."/>
            <person name="Haridas S."/>
            <person name="Hughes K."/>
            <person name="Justo A."/>
            <person name="Karasinski D."/>
            <person name="Kautmanova I."/>
            <person name="Kiss B."/>
            <person name="Kocsube S."/>
            <person name="Kotiranta H."/>
            <person name="LaButti K.M."/>
            <person name="Lechner B.E."/>
            <person name="Liimatainen K."/>
            <person name="Lipzen A."/>
            <person name="Lukacs Z."/>
            <person name="Mihaltcheva S."/>
            <person name="Morgado L.N."/>
            <person name="Niskanen T."/>
            <person name="Noordeloos M.E."/>
            <person name="Ohm R.A."/>
            <person name="Ortiz-Santana B."/>
            <person name="Ovrebo C."/>
            <person name="Racz N."/>
            <person name="Riley R."/>
            <person name="Savchenko A."/>
            <person name="Shiryaev A."/>
            <person name="Soop K."/>
            <person name="Spirin V."/>
            <person name="Szebenyi C."/>
            <person name="Tomsovsky M."/>
            <person name="Tulloss R.E."/>
            <person name="Uehling J."/>
            <person name="Grigoriev I.V."/>
            <person name="Vagvolgyi C."/>
            <person name="Papp T."/>
            <person name="Martin F.M."/>
            <person name="Miettinen O."/>
            <person name="Hibbett D.S."/>
            <person name="Nagy L.G."/>
        </authorList>
    </citation>
    <scope>NUCLEOTIDE SEQUENCE [LARGE SCALE GENOMIC DNA]</scope>
    <source>
        <strain evidence="1 2">NL-1719</strain>
    </source>
</reference>
<name>A0ACD3AFX5_9AGAR</name>
<evidence type="ECO:0000313" key="2">
    <source>
        <dbReference type="Proteomes" id="UP000308600"/>
    </source>
</evidence>
<dbReference type="EMBL" id="ML208469">
    <property type="protein sequence ID" value="TFK64573.1"/>
    <property type="molecule type" value="Genomic_DNA"/>
</dbReference>
<dbReference type="Proteomes" id="UP000308600">
    <property type="component" value="Unassembled WGS sequence"/>
</dbReference>
<feature type="non-terminal residue" evidence="1">
    <location>
        <position position="108"/>
    </location>
</feature>
<sequence>MRIRRLYLHVIHKQGLYASRWYSETVLVYQSSTSNVHEREKRSSWYPEDRLRASIWGALVFVPYQHYFPGYQHNIFMGHSGWSSTLFASSSMNSGFVDLTLSPAAAYI</sequence>
<accession>A0ACD3AFX5</accession>